<evidence type="ECO:0000313" key="2">
    <source>
        <dbReference type="Proteomes" id="UP000233837"/>
    </source>
</evidence>
<name>A0A2I0WSM1_9ASPA</name>
<proteinExistence type="predicted"/>
<reference evidence="1 2" key="1">
    <citation type="journal article" date="2016" name="Sci. Rep.">
        <title>The Dendrobium catenatum Lindl. genome sequence provides insights into polysaccharide synthase, floral development and adaptive evolution.</title>
        <authorList>
            <person name="Zhang G.Q."/>
            <person name="Xu Q."/>
            <person name="Bian C."/>
            <person name="Tsai W.C."/>
            <person name="Yeh C.M."/>
            <person name="Liu K.W."/>
            <person name="Yoshida K."/>
            <person name="Zhang L.S."/>
            <person name="Chang S.B."/>
            <person name="Chen F."/>
            <person name="Shi Y."/>
            <person name="Su Y.Y."/>
            <person name="Zhang Y.Q."/>
            <person name="Chen L.J."/>
            <person name="Yin Y."/>
            <person name="Lin M."/>
            <person name="Huang H."/>
            <person name="Deng H."/>
            <person name="Wang Z.W."/>
            <person name="Zhu S.L."/>
            <person name="Zhao X."/>
            <person name="Deng C."/>
            <person name="Niu S.C."/>
            <person name="Huang J."/>
            <person name="Wang M."/>
            <person name="Liu G.H."/>
            <person name="Yang H.J."/>
            <person name="Xiao X.J."/>
            <person name="Hsiao Y.Y."/>
            <person name="Wu W.L."/>
            <person name="Chen Y.Y."/>
            <person name="Mitsuda N."/>
            <person name="Ohme-Takagi M."/>
            <person name="Luo Y.B."/>
            <person name="Van de Peer Y."/>
            <person name="Liu Z.J."/>
        </authorList>
    </citation>
    <scope>NUCLEOTIDE SEQUENCE [LARGE SCALE GENOMIC DNA]</scope>
    <source>
        <tissue evidence="1">The whole plant</tissue>
    </source>
</reference>
<sequence>MGGKSSTLSCSCFSLSSGKSQYREEEDDWECRGTRKIRPSDEDRNWGVGERDVDLKASDFIAKFHESRFMDPEHITV</sequence>
<dbReference type="Proteomes" id="UP000233837">
    <property type="component" value="Unassembled WGS sequence"/>
</dbReference>
<evidence type="ECO:0000313" key="1">
    <source>
        <dbReference type="EMBL" id="PKU78646.1"/>
    </source>
</evidence>
<dbReference type="AlphaFoldDB" id="A0A2I0WSM1"/>
<keyword evidence="2" id="KW-1185">Reference proteome</keyword>
<accession>A0A2I0WSM1</accession>
<gene>
    <name evidence="1" type="ORF">MA16_Dca014911</name>
</gene>
<dbReference type="EMBL" id="KZ502445">
    <property type="protein sequence ID" value="PKU78646.1"/>
    <property type="molecule type" value="Genomic_DNA"/>
</dbReference>
<organism evidence="1 2">
    <name type="scientific">Dendrobium catenatum</name>
    <dbReference type="NCBI Taxonomy" id="906689"/>
    <lineage>
        <taxon>Eukaryota</taxon>
        <taxon>Viridiplantae</taxon>
        <taxon>Streptophyta</taxon>
        <taxon>Embryophyta</taxon>
        <taxon>Tracheophyta</taxon>
        <taxon>Spermatophyta</taxon>
        <taxon>Magnoliopsida</taxon>
        <taxon>Liliopsida</taxon>
        <taxon>Asparagales</taxon>
        <taxon>Orchidaceae</taxon>
        <taxon>Epidendroideae</taxon>
        <taxon>Malaxideae</taxon>
        <taxon>Dendrobiinae</taxon>
        <taxon>Dendrobium</taxon>
    </lineage>
</organism>
<reference evidence="1 2" key="2">
    <citation type="journal article" date="2017" name="Nature">
        <title>The Apostasia genome and the evolution of orchids.</title>
        <authorList>
            <person name="Zhang G.Q."/>
            <person name="Liu K.W."/>
            <person name="Li Z."/>
            <person name="Lohaus R."/>
            <person name="Hsiao Y.Y."/>
            <person name="Niu S.C."/>
            <person name="Wang J.Y."/>
            <person name="Lin Y.C."/>
            <person name="Xu Q."/>
            <person name="Chen L.J."/>
            <person name="Yoshida K."/>
            <person name="Fujiwara S."/>
            <person name="Wang Z.W."/>
            <person name="Zhang Y.Q."/>
            <person name="Mitsuda N."/>
            <person name="Wang M."/>
            <person name="Liu G.H."/>
            <person name="Pecoraro L."/>
            <person name="Huang H.X."/>
            <person name="Xiao X.J."/>
            <person name="Lin M."/>
            <person name="Wu X.Y."/>
            <person name="Wu W.L."/>
            <person name="Chen Y.Y."/>
            <person name="Chang S.B."/>
            <person name="Sakamoto S."/>
            <person name="Ohme-Takagi M."/>
            <person name="Yagi M."/>
            <person name="Zeng S.J."/>
            <person name="Shen C.Y."/>
            <person name="Yeh C.M."/>
            <person name="Luo Y.B."/>
            <person name="Tsai W.C."/>
            <person name="Van de Peer Y."/>
            <person name="Liu Z.J."/>
        </authorList>
    </citation>
    <scope>NUCLEOTIDE SEQUENCE [LARGE SCALE GENOMIC DNA]</scope>
    <source>
        <tissue evidence="1">The whole plant</tissue>
    </source>
</reference>
<dbReference type="PANTHER" id="PTHR33511">
    <property type="entry name" value="OS06G0632400 PROTEIN"/>
    <property type="match status" value="1"/>
</dbReference>
<protein>
    <submittedName>
        <fullName evidence="1">Uncharacterized protein</fullName>
    </submittedName>
</protein>